<dbReference type="GO" id="GO:0005829">
    <property type="term" value="C:cytosol"/>
    <property type="evidence" value="ECO:0007669"/>
    <property type="project" value="TreeGrafter"/>
</dbReference>
<sequence>MASMGFSYAQVHVKQERLMRRISDSKKASATATVDKSMAREEEKMKERFMGEEEKKATCNSWTAGRVHPCASSPAAAAPKDLYYRDHVIFLSVKEIKLVCVMINIPGFQEDLIENVPCILYWNKHYNTIVKVNGKLCSLVTDSNYLRTSAVWQTLEFVPETSTSQASTSFMKPDLEGITSHGDGLYLDCSFTHSGPDAALLVLGDLRLISYWIDTLILKN</sequence>
<name>M8CM35_AEGTA</name>
<protein>
    <recommendedName>
        <fullName evidence="1">MINDY deubiquitinase domain-containing protein</fullName>
    </recommendedName>
</protein>
<dbReference type="GO" id="GO:1990380">
    <property type="term" value="F:K48-linked deubiquitinase activity"/>
    <property type="evidence" value="ECO:0007669"/>
    <property type="project" value="InterPro"/>
</dbReference>
<dbReference type="PANTHER" id="PTHR18063">
    <property type="entry name" value="NF-E2 INDUCIBLE PROTEIN"/>
    <property type="match status" value="1"/>
</dbReference>
<dbReference type="GO" id="GO:0071108">
    <property type="term" value="P:protein K48-linked deubiquitination"/>
    <property type="evidence" value="ECO:0007669"/>
    <property type="project" value="TreeGrafter"/>
</dbReference>
<dbReference type="AlphaFoldDB" id="M8CM35"/>
<dbReference type="GO" id="GO:0071944">
    <property type="term" value="C:cell periphery"/>
    <property type="evidence" value="ECO:0007669"/>
    <property type="project" value="TreeGrafter"/>
</dbReference>
<dbReference type="Pfam" id="PF04424">
    <property type="entry name" value="MINDY_DUB"/>
    <property type="match status" value="1"/>
</dbReference>
<dbReference type="GO" id="GO:0016807">
    <property type="term" value="F:cysteine-type carboxypeptidase activity"/>
    <property type="evidence" value="ECO:0007669"/>
    <property type="project" value="TreeGrafter"/>
</dbReference>
<dbReference type="GO" id="GO:0004843">
    <property type="term" value="F:cysteine-type deubiquitinase activity"/>
    <property type="evidence" value="ECO:0007669"/>
    <property type="project" value="InterPro"/>
</dbReference>
<dbReference type="EnsemblPlants" id="EMT28487">
    <property type="protein sequence ID" value="EMT28487"/>
    <property type="gene ID" value="F775_00081"/>
</dbReference>
<accession>M8CM35</accession>
<evidence type="ECO:0000259" key="1">
    <source>
        <dbReference type="Pfam" id="PF04424"/>
    </source>
</evidence>
<dbReference type="InterPro" id="IPR007518">
    <property type="entry name" value="MINDY"/>
</dbReference>
<reference evidence="2" key="1">
    <citation type="submission" date="2015-06" db="UniProtKB">
        <authorList>
            <consortium name="EnsemblPlants"/>
        </authorList>
    </citation>
    <scope>IDENTIFICATION</scope>
</reference>
<proteinExistence type="predicted"/>
<dbReference type="PANTHER" id="PTHR18063:SF17">
    <property type="entry name" value="MINDY DEUBIQUITINASE DOMAIN-CONTAINING PROTEIN"/>
    <property type="match status" value="1"/>
</dbReference>
<feature type="domain" description="MINDY deubiquitinase" evidence="1">
    <location>
        <begin position="109"/>
        <end position="163"/>
    </location>
</feature>
<evidence type="ECO:0000313" key="2">
    <source>
        <dbReference type="EnsemblPlants" id="EMT28487"/>
    </source>
</evidence>
<organism evidence="2">
    <name type="scientific">Aegilops tauschii</name>
    <name type="common">Tausch's goatgrass</name>
    <name type="synonym">Aegilops squarrosa</name>
    <dbReference type="NCBI Taxonomy" id="37682"/>
    <lineage>
        <taxon>Eukaryota</taxon>
        <taxon>Viridiplantae</taxon>
        <taxon>Streptophyta</taxon>
        <taxon>Embryophyta</taxon>
        <taxon>Tracheophyta</taxon>
        <taxon>Spermatophyta</taxon>
        <taxon>Magnoliopsida</taxon>
        <taxon>Liliopsida</taxon>
        <taxon>Poales</taxon>
        <taxon>Poaceae</taxon>
        <taxon>BOP clade</taxon>
        <taxon>Pooideae</taxon>
        <taxon>Triticodae</taxon>
        <taxon>Triticeae</taxon>
        <taxon>Triticinae</taxon>
        <taxon>Aegilops</taxon>
    </lineage>
</organism>
<dbReference type="InterPro" id="IPR033979">
    <property type="entry name" value="MINDY_domain"/>
</dbReference>